<dbReference type="PANTHER" id="PTHR44144:SF1">
    <property type="entry name" value="DNAJ HOMOLOG SUBFAMILY C MEMBER 9"/>
    <property type="match status" value="1"/>
</dbReference>
<dbReference type="Pfam" id="PF23302">
    <property type="entry name" value="HTH_DNAJC9"/>
    <property type="match status" value="1"/>
</dbReference>
<dbReference type="PANTHER" id="PTHR44144">
    <property type="entry name" value="DNAJ HOMOLOG SUBFAMILY C MEMBER 9"/>
    <property type="match status" value="1"/>
</dbReference>
<dbReference type="OrthoDB" id="110024at2759"/>
<evidence type="ECO:0000313" key="3">
    <source>
        <dbReference type="EMBL" id="VDK28874.1"/>
    </source>
</evidence>
<organism evidence="5">
    <name type="scientific">Anisakis simplex</name>
    <name type="common">Herring worm</name>
    <dbReference type="NCBI Taxonomy" id="6269"/>
    <lineage>
        <taxon>Eukaryota</taxon>
        <taxon>Metazoa</taxon>
        <taxon>Ecdysozoa</taxon>
        <taxon>Nematoda</taxon>
        <taxon>Chromadorea</taxon>
        <taxon>Rhabditida</taxon>
        <taxon>Spirurina</taxon>
        <taxon>Ascaridomorpha</taxon>
        <taxon>Ascaridoidea</taxon>
        <taxon>Anisakidae</taxon>
        <taxon>Anisakis</taxon>
        <taxon>Anisakis simplex complex</taxon>
    </lineage>
</organism>
<dbReference type="GO" id="GO:0005634">
    <property type="term" value="C:nucleus"/>
    <property type="evidence" value="ECO:0007669"/>
    <property type="project" value="TreeGrafter"/>
</dbReference>
<dbReference type="GO" id="GO:0005737">
    <property type="term" value="C:cytoplasm"/>
    <property type="evidence" value="ECO:0007669"/>
    <property type="project" value="TreeGrafter"/>
</dbReference>
<dbReference type="EMBL" id="UYRR01017344">
    <property type="protein sequence ID" value="VDK28874.1"/>
    <property type="molecule type" value="Genomic_DNA"/>
</dbReference>
<keyword evidence="1" id="KW-0175">Coiled coil</keyword>
<reference evidence="5" key="1">
    <citation type="submission" date="2017-02" db="UniProtKB">
        <authorList>
            <consortium name="WormBaseParasite"/>
        </authorList>
    </citation>
    <scope>IDENTIFICATION</scope>
</reference>
<gene>
    <name evidence="3" type="ORF">ASIM_LOCUS7286</name>
</gene>
<proteinExistence type="predicted"/>
<dbReference type="AlphaFoldDB" id="A0A0M3JIP8"/>
<evidence type="ECO:0000313" key="4">
    <source>
        <dbReference type="Proteomes" id="UP000267096"/>
    </source>
</evidence>
<evidence type="ECO:0000256" key="1">
    <source>
        <dbReference type="SAM" id="Coils"/>
    </source>
</evidence>
<dbReference type="GO" id="GO:0031072">
    <property type="term" value="F:heat shock protein binding"/>
    <property type="evidence" value="ECO:0007669"/>
    <property type="project" value="TreeGrafter"/>
</dbReference>
<evidence type="ECO:0000313" key="5">
    <source>
        <dbReference type="WBParaSite" id="ASIM_0000751401-mRNA-1"/>
    </source>
</evidence>
<feature type="coiled-coil region" evidence="1">
    <location>
        <begin position="93"/>
        <end position="120"/>
    </location>
</feature>
<dbReference type="Proteomes" id="UP000267096">
    <property type="component" value="Unassembled WGS sequence"/>
</dbReference>
<evidence type="ECO:0000259" key="2">
    <source>
        <dbReference type="Pfam" id="PF23302"/>
    </source>
</evidence>
<dbReference type="WBParaSite" id="ASIM_0000751401-mRNA-1">
    <property type="protein sequence ID" value="ASIM_0000751401-mRNA-1"/>
    <property type="gene ID" value="ASIM_0000751401"/>
</dbReference>
<keyword evidence="4" id="KW-1185">Reference proteome</keyword>
<dbReference type="InterPro" id="IPR056453">
    <property type="entry name" value="HTH_DNAJC9"/>
</dbReference>
<accession>A0A0M3JIP8</accession>
<feature type="domain" description="DNAJC9 HTH" evidence="2">
    <location>
        <begin position="32"/>
        <end position="98"/>
    </location>
</feature>
<reference evidence="3 4" key="2">
    <citation type="submission" date="2018-11" db="EMBL/GenBank/DDBJ databases">
        <authorList>
            <consortium name="Pathogen Informatics"/>
        </authorList>
    </citation>
    <scope>NUCLEOTIDE SEQUENCE [LARGE SCALE GENOMIC DNA]</scope>
</reference>
<dbReference type="InterPro" id="IPR052594">
    <property type="entry name" value="J_domain-containing_protein"/>
</dbReference>
<protein>
    <submittedName>
        <fullName evidence="5">DnaJ homolog subfamily C member 9 (inferred by orthology to a human protein)</fullName>
    </submittedName>
</protein>
<sequence>MERWRCIFPKISEQQIEKFIKEYRGDCLVLSYSGEERQAIKESYLKNRGVVAKIMDDIIGVSYEDEDRIRDIIDEMIETKELKKAKGYVMESKKAKEKRRKAAKKEAEEAEKVLRKIEANEGTSDLKALIQKRQLDRGSFFDDLAAKYAQQPKAKKKKK</sequence>
<name>A0A0M3JIP8_ANISI</name>